<dbReference type="OrthoDB" id="9800565at2"/>
<dbReference type="Gene3D" id="3.60.21.10">
    <property type="match status" value="1"/>
</dbReference>
<dbReference type="InterPro" id="IPR024654">
    <property type="entry name" value="Calcineurin-like_PHP_lpxH"/>
</dbReference>
<dbReference type="InterPro" id="IPR029052">
    <property type="entry name" value="Metallo-depent_PP-like"/>
</dbReference>
<dbReference type="GO" id="GO:0016787">
    <property type="term" value="F:hydrolase activity"/>
    <property type="evidence" value="ECO:0007669"/>
    <property type="project" value="UniProtKB-UniRule"/>
</dbReference>
<keyword evidence="5" id="KW-1185">Reference proteome</keyword>
<dbReference type="SUPFAM" id="SSF56300">
    <property type="entry name" value="Metallo-dependent phosphatases"/>
    <property type="match status" value="1"/>
</dbReference>
<dbReference type="GO" id="GO:0046872">
    <property type="term" value="F:metal ion binding"/>
    <property type="evidence" value="ECO:0007669"/>
    <property type="project" value="UniProtKB-KW"/>
</dbReference>
<keyword evidence="2" id="KW-0479">Metal-binding</keyword>
<feature type="domain" description="Calcineurin-like phosphoesterase" evidence="3">
    <location>
        <begin position="1"/>
        <end position="152"/>
    </location>
</feature>
<protein>
    <recommendedName>
        <fullName evidence="2">Phosphoesterase</fullName>
        <ecNumber evidence="2">3.1.4.-</ecNumber>
    </recommendedName>
</protein>
<sequence length="165" mass="18646">MKIIVVSDTHMPRMAKALPPRLKTECQSADLIIHTGDFNTLDTVQELGRFAPVEGVYGNADDQELTKRFPEKEIIQAGGFRIGLVHGHGKGKTTEKRALDAFMKDDLDMIIYGHSHIPSFKTIDGVQVLNPGSPTDKRRQKQFSFVRLTVEKEINVEFIYYDSKI</sequence>
<dbReference type="NCBIfam" id="TIGR00040">
    <property type="entry name" value="yfcE"/>
    <property type="match status" value="1"/>
</dbReference>
<evidence type="ECO:0000256" key="2">
    <source>
        <dbReference type="RuleBase" id="RU362039"/>
    </source>
</evidence>
<name>A0A0C2W5D5_9BACL</name>
<dbReference type="Pfam" id="PF12850">
    <property type="entry name" value="Metallophos_2"/>
    <property type="match status" value="1"/>
</dbReference>
<gene>
    <name evidence="4" type="ORF">KP77_07550</name>
</gene>
<evidence type="ECO:0000313" key="4">
    <source>
        <dbReference type="EMBL" id="KIL51243.1"/>
    </source>
</evidence>
<accession>A0A0C2W5D5</accession>
<evidence type="ECO:0000256" key="1">
    <source>
        <dbReference type="ARBA" id="ARBA00008950"/>
    </source>
</evidence>
<proteinExistence type="inferred from homology"/>
<dbReference type="PATRIC" id="fig|135826.4.peg.749"/>
<evidence type="ECO:0000313" key="5">
    <source>
        <dbReference type="Proteomes" id="UP000031950"/>
    </source>
</evidence>
<comment type="similarity">
    <text evidence="1 2">Belongs to the metallophosphoesterase superfamily. YfcE family.</text>
</comment>
<dbReference type="InterPro" id="IPR000979">
    <property type="entry name" value="Phosphodiesterase_MJ0936/Vps29"/>
</dbReference>
<dbReference type="PANTHER" id="PTHR11124">
    <property type="entry name" value="VACUOLAR SORTING PROTEIN VPS29"/>
    <property type="match status" value="1"/>
</dbReference>
<reference evidence="4 5" key="1">
    <citation type="submission" date="2015-01" db="EMBL/GenBank/DDBJ databases">
        <title>Genome sequence of Jeotgalibacillus alimentarius.</title>
        <authorList>
            <person name="Goh K.M."/>
            <person name="Chan K.-G."/>
            <person name="Yaakop A.S."/>
            <person name="Ee R."/>
            <person name="Gan H.M."/>
            <person name="Chan C.S."/>
        </authorList>
    </citation>
    <scope>NUCLEOTIDE SEQUENCE [LARGE SCALE GENOMIC DNA]</scope>
    <source>
        <strain evidence="4 5">YKJ-13</strain>
    </source>
</reference>
<dbReference type="EMBL" id="JXRQ01000015">
    <property type="protein sequence ID" value="KIL51243.1"/>
    <property type="molecule type" value="Genomic_DNA"/>
</dbReference>
<dbReference type="EC" id="3.1.4.-" evidence="2"/>
<dbReference type="Proteomes" id="UP000031950">
    <property type="component" value="Unassembled WGS sequence"/>
</dbReference>
<comment type="caution">
    <text evidence="4">The sequence shown here is derived from an EMBL/GenBank/DDBJ whole genome shotgun (WGS) entry which is preliminary data.</text>
</comment>
<comment type="cofactor">
    <cofactor evidence="2">
        <name>a divalent metal cation</name>
        <dbReference type="ChEBI" id="CHEBI:60240"/>
    </cofactor>
</comment>
<dbReference type="AlphaFoldDB" id="A0A0C2W5D5"/>
<dbReference type="STRING" id="135826.KP77_07550"/>
<evidence type="ECO:0000259" key="3">
    <source>
        <dbReference type="Pfam" id="PF12850"/>
    </source>
</evidence>
<organism evidence="4 5">
    <name type="scientific">Jeotgalibacillus alimentarius</name>
    <dbReference type="NCBI Taxonomy" id="135826"/>
    <lineage>
        <taxon>Bacteria</taxon>
        <taxon>Bacillati</taxon>
        <taxon>Bacillota</taxon>
        <taxon>Bacilli</taxon>
        <taxon>Bacillales</taxon>
        <taxon>Caryophanaceae</taxon>
        <taxon>Jeotgalibacillus</taxon>
    </lineage>
</organism>